<sequence>MKSLVMDFSISLSTGSVQIDGMRGLRKVEIDRLQESGICADRRPLCLWLELEALKVENGDWRAAGRTHNIFEGMTDEVDRIRA</sequence>
<evidence type="ECO:0000313" key="2">
    <source>
        <dbReference type="Proteomes" id="UP000326396"/>
    </source>
</evidence>
<reference evidence="1 2" key="1">
    <citation type="submission" date="2019-05" db="EMBL/GenBank/DDBJ databases">
        <title>Mikania micrantha, genome provides insights into the molecular mechanism of rapid growth.</title>
        <authorList>
            <person name="Liu B."/>
        </authorList>
    </citation>
    <scope>NUCLEOTIDE SEQUENCE [LARGE SCALE GENOMIC DNA]</scope>
    <source>
        <strain evidence="1">NLD-2019</strain>
        <tissue evidence="1">Leaf</tissue>
    </source>
</reference>
<comment type="caution">
    <text evidence="1">The sequence shown here is derived from an EMBL/GenBank/DDBJ whole genome shotgun (WGS) entry which is preliminary data.</text>
</comment>
<dbReference type="AlphaFoldDB" id="A0A5N6NNN4"/>
<evidence type="ECO:0000313" key="1">
    <source>
        <dbReference type="EMBL" id="KAD4982927.1"/>
    </source>
</evidence>
<accession>A0A5N6NNN4</accession>
<dbReference type="Proteomes" id="UP000326396">
    <property type="component" value="Linkage Group LG18"/>
</dbReference>
<dbReference type="EMBL" id="SZYD01000010">
    <property type="protein sequence ID" value="KAD4982927.1"/>
    <property type="molecule type" value="Genomic_DNA"/>
</dbReference>
<proteinExistence type="predicted"/>
<keyword evidence="2" id="KW-1185">Reference proteome</keyword>
<gene>
    <name evidence="1" type="ORF">E3N88_19598</name>
</gene>
<name>A0A5N6NNN4_9ASTR</name>
<organism evidence="1 2">
    <name type="scientific">Mikania micrantha</name>
    <name type="common">bitter vine</name>
    <dbReference type="NCBI Taxonomy" id="192012"/>
    <lineage>
        <taxon>Eukaryota</taxon>
        <taxon>Viridiplantae</taxon>
        <taxon>Streptophyta</taxon>
        <taxon>Embryophyta</taxon>
        <taxon>Tracheophyta</taxon>
        <taxon>Spermatophyta</taxon>
        <taxon>Magnoliopsida</taxon>
        <taxon>eudicotyledons</taxon>
        <taxon>Gunneridae</taxon>
        <taxon>Pentapetalae</taxon>
        <taxon>asterids</taxon>
        <taxon>campanulids</taxon>
        <taxon>Asterales</taxon>
        <taxon>Asteraceae</taxon>
        <taxon>Asteroideae</taxon>
        <taxon>Heliantheae alliance</taxon>
        <taxon>Eupatorieae</taxon>
        <taxon>Mikania</taxon>
    </lineage>
</organism>
<protein>
    <submittedName>
        <fullName evidence="1">Uncharacterized protein</fullName>
    </submittedName>
</protein>